<gene>
    <name evidence="4" type="ORF">CTZ28_28085</name>
</gene>
<evidence type="ECO:0000313" key="5">
    <source>
        <dbReference type="Proteomes" id="UP000270471"/>
    </source>
</evidence>
<dbReference type="RefSeq" id="WP_121892532.1">
    <property type="nucleotide sequence ID" value="NZ_PENI01000021.1"/>
</dbReference>
<evidence type="ECO:0000256" key="2">
    <source>
        <dbReference type="ARBA" id="ARBA00022729"/>
    </source>
</evidence>
<dbReference type="Proteomes" id="UP000270471">
    <property type="component" value="Unassembled WGS sequence"/>
</dbReference>
<comment type="similarity">
    <text evidence="1">Belongs to the phosphate/phosphite/phosphonate binding protein family.</text>
</comment>
<dbReference type="PANTHER" id="PTHR35841">
    <property type="entry name" value="PHOSPHONATES-BINDING PERIPLASMIC PROTEIN"/>
    <property type="match status" value="1"/>
</dbReference>
<dbReference type="AlphaFoldDB" id="A0A3M0I017"/>
<feature type="chain" id="PRO_5039322389" evidence="3">
    <location>
        <begin position="24"/>
        <end position="311"/>
    </location>
</feature>
<name>A0A3M0I017_9ACTN</name>
<organism evidence="4 5">
    <name type="scientific">Streptomyces shenzhenensis</name>
    <dbReference type="NCBI Taxonomy" id="943815"/>
    <lineage>
        <taxon>Bacteria</taxon>
        <taxon>Bacillati</taxon>
        <taxon>Actinomycetota</taxon>
        <taxon>Actinomycetes</taxon>
        <taxon>Kitasatosporales</taxon>
        <taxon>Streptomycetaceae</taxon>
        <taxon>Streptomyces</taxon>
    </lineage>
</organism>
<sequence length="311" mass="32467">MIRRHRRALTLATCGLASLLALSACSSSSTGGSGDTGYAQSADKLILGIVPDQQGAATQWEPLVQYLEQSLDKDVELVESVDYAALIEASVAGHLDMGVISAFSYVAASNAGAKFDPIAAVVEEEGGEPGYDSVAIVPKDSGITDVAGFKGKKVCFVDYGSTSGYLYPSATLLDAGVDPEKDITPVMAGDHSLSAQKTAQGVECDAGFAQNSVVETTGVTDGLFKEGDLRIVNRTEIPGKPIVVSTTLPKDVQKAITDALVGISVPKIAKSGIKTPDGFVSQFWSAVATDDSYYDGVREVCELTKSAQCRP</sequence>
<dbReference type="NCBIfam" id="TIGR01098">
    <property type="entry name" value="3A0109s03R"/>
    <property type="match status" value="1"/>
</dbReference>
<evidence type="ECO:0000256" key="3">
    <source>
        <dbReference type="SAM" id="SignalP"/>
    </source>
</evidence>
<keyword evidence="2 3" id="KW-0732">Signal</keyword>
<keyword evidence="5" id="KW-1185">Reference proteome</keyword>
<dbReference type="CDD" id="cd01071">
    <property type="entry name" value="PBP2_PhnD_like"/>
    <property type="match status" value="1"/>
</dbReference>
<comment type="caution">
    <text evidence="4">The sequence shown here is derived from an EMBL/GenBank/DDBJ whole genome shotgun (WGS) entry which is preliminary data.</text>
</comment>
<dbReference type="PROSITE" id="PS51257">
    <property type="entry name" value="PROKAR_LIPOPROTEIN"/>
    <property type="match status" value="1"/>
</dbReference>
<dbReference type="Gene3D" id="3.40.190.10">
    <property type="entry name" value="Periplasmic binding protein-like II"/>
    <property type="match status" value="2"/>
</dbReference>
<evidence type="ECO:0000256" key="1">
    <source>
        <dbReference type="ARBA" id="ARBA00007162"/>
    </source>
</evidence>
<feature type="signal peptide" evidence="3">
    <location>
        <begin position="1"/>
        <end position="23"/>
    </location>
</feature>
<dbReference type="OrthoDB" id="9764656at2"/>
<dbReference type="GO" id="GO:0055085">
    <property type="term" value="P:transmembrane transport"/>
    <property type="evidence" value="ECO:0007669"/>
    <property type="project" value="InterPro"/>
</dbReference>
<evidence type="ECO:0000313" key="4">
    <source>
        <dbReference type="EMBL" id="RMB82617.1"/>
    </source>
</evidence>
<accession>A0A3M0I017</accession>
<proteinExistence type="inferred from homology"/>
<protein>
    <submittedName>
        <fullName evidence="4">Phosphate/phosphite/phosphonate ABC transporter substrate-binding protein</fullName>
    </submittedName>
</protein>
<dbReference type="InterPro" id="IPR005770">
    <property type="entry name" value="PhnD"/>
</dbReference>
<dbReference type="Pfam" id="PF12974">
    <property type="entry name" value="Phosphonate-bd"/>
    <property type="match status" value="1"/>
</dbReference>
<dbReference type="EMBL" id="PENI01000021">
    <property type="protein sequence ID" value="RMB82617.1"/>
    <property type="molecule type" value="Genomic_DNA"/>
</dbReference>
<dbReference type="SUPFAM" id="SSF53850">
    <property type="entry name" value="Periplasmic binding protein-like II"/>
    <property type="match status" value="1"/>
</dbReference>
<dbReference type="GO" id="GO:0043190">
    <property type="term" value="C:ATP-binding cassette (ABC) transporter complex"/>
    <property type="evidence" value="ECO:0007669"/>
    <property type="project" value="InterPro"/>
</dbReference>
<dbReference type="PANTHER" id="PTHR35841:SF1">
    <property type="entry name" value="PHOSPHONATES-BINDING PERIPLASMIC PROTEIN"/>
    <property type="match status" value="1"/>
</dbReference>
<reference evidence="4 5" key="1">
    <citation type="submission" date="2017-11" db="EMBL/GenBank/DDBJ databases">
        <title>Draft genome of actinobacteria isolated from guarana (Paullinia cupana (Mart.) Ducke.</title>
        <authorList>
            <person name="Siqueira K.A."/>
            <person name="Liotti R.G."/>
            <person name="Mendes T.A.O."/>
            <person name="Soares M.A."/>
        </authorList>
    </citation>
    <scope>NUCLEOTIDE SEQUENCE [LARGE SCALE GENOMIC DNA]</scope>
    <source>
        <strain evidence="4 5">193</strain>
    </source>
</reference>